<accession>A0A485PQX0</accession>
<sequence length="98" mass="11227">MRYTFIKNIVSTSNLIFFIPLLGRIKYMKVHLSLNEVDTKGVKSKSEKQPLQKENAQLKIQKNQEAGTERMGAVEGEKQLSATEEKVKLAAEELRNYK</sequence>
<keyword evidence="2" id="KW-1185">Reference proteome</keyword>
<organism evidence="1 2">
    <name type="scientific">Lynx pardinus</name>
    <name type="common">Iberian lynx</name>
    <name type="synonym">Felis pardina</name>
    <dbReference type="NCBI Taxonomy" id="191816"/>
    <lineage>
        <taxon>Eukaryota</taxon>
        <taxon>Metazoa</taxon>
        <taxon>Chordata</taxon>
        <taxon>Craniata</taxon>
        <taxon>Vertebrata</taxon>
        <taxon>Euteleostomi</taxon>
        <taxon>Mammalia</taxon>
        <taxon>Eutheria</taxon>
        <taxon>Laurasiatheria</taxon>
        <taxon>Carnivora</taxon>
        <taxon>Feliformia</taxon>
        <taxon>Felidae</taxon>
        <taxon>Felinae</taxon>
        <taxon>Lynx</taxon>
    </lineage>
</organism>
<proteinExistence type="predicted"/>
<dbReference type="EMBL" id="CAAGRJ010039219">
    <property type="protein sequence ID" value="VFV46713.1"/>
    <property type="molecule type" value="Genomic_DNA"/>
</dbReference>
<gene>
    <name evidence="1" type="ORF">LYPA_23C020272</name>
</gene>
<protein>
    <submittedName>
        <fullName evidence="1">Uncharacterized protein</fullName>
    </submittedName>
</protein>
<reference evidence="1 2" key="1">
    <citation type="submission" date="2019-01" db="EMBL/GenBank/DDBJ databases">
        <authorList>
            <person name="Alioto T."/>
            <person name="Alioto T."/>
        </authorList>
    </citation>
    <scope>NUCLEOTIDE SEQUENCE [LARGE SCALE GENOMIC DNA]</scope>
</reference>
<dbReference type="Proteomes" id="UP000386466">
    <property type="component" value="Unassembled WGS sequence"/>
</dbReference>
<evidence type="ECO:0000313" key="1">
    <source>
        <dbReference type="EMBL" id="VFV46713.1"/>
    </source>
</evidence>
<dbReference type="AlphaFoldDB" id="A0A485PQX0"/>
<evidence type="ECO:0000313" key="2">
    <source>
        <dbReference type="Proteomes" id="UP000386466"/>
    </source>
</evidence>
<name>A0A485PQX0_LYNPA</name>